<keyword evidence="5" id="KW-0812">Transmembrane</keyword>
<dbReference type="SUPFAM" id="SSF55874">
    <property type="entry name" value="ATPase domain of HSP90 chaperone/DNA topoisomerase II/histidine kinase"/>
    <property type="match status" value="1"/>
</dbReference>
<dbReference type="Pfam" id="PF07730">
    <property type="entry name" value="HisKA_3"/>
    <property type="match status" value="1"/>
</dbReference>
<dbReference type="EMBL" id="JAGTTN010000006">
    <property type="protein sequence ID" value="MCC2033737.1"/>
    <property type="molecule type" value="Genomic_DNA"/>
</dbReference>
<keyword evidence="3" id="KW-0902">Two-component regulatory system</keyword>
<feature type="transmembrane region" description="Helical" evidence="5">
    <location>
        <begin position="99"/>
        <end position="124"/>
    </location>
</feature>
<feature type="transmembrane region" description="Helical" evidence="5">
    <location>
        <begin position="31"/>
        <end position="50"/>
    </location>
</feature>
<feature type="coiled-coil region" evidence="4">
    <location>
        <begin position="193"/>
        <end position="220"/>
    </location>
</feature>
<sequence>MTDASGSRAPLAGGVPGARLRAVSVARWMRTGQTLITAVLLAVGATRAVVDGTSAAWVVAASVVFAGWYGAGLLLFGRAAHSGGQTGTAVDPAVPAPPAWWIIGLAAIWVGAVVVSAEFVWLAFPLWLFAGYALRLRWAVAYSAAVFAIVVAAPVLHNGALTYADVIGPLVGGVFALGISRGFLQLVRDARERQRLVESLVETQHEMAGLQDELARTQRESGAMAERTRLSRDIHDTVAQSLTSIGMLARSAQEAARTDAVGPISARGRKVASMPLAQIERLSHEALADVRRIVAALAPAELETGALAGALARMLERLADETGIATELHVDETLPALPTATEVALLRTAQSALANVRAHAAARRVVVNLVDAEEAVRLDIVDDGAGFDAAAWDAARDITDGGYGLRAMRDRLRELGGGLEVESAPGDGTALSAHVPFGLMPTGEAS</sequence>
<dbReference type="RefSeq" id="WP_229385741.1">
    <property type="nucleotide sequence ID" value="NZ_JAGTTN010000006.1"/>
</dbReference>
<dbReference type="InterPro" id="IPR036890">
    <property type="entry name" value="HATPase_C_sf"/>
</dbReference>
<dbReference type="PIRSF" id="PIRSF037434">
    <property type="entry name" value="STHK_ChrS"/>
    <property type="match status" value="1"/>
</dbReference>
<keyword evidence="1" id="KW-0808">Transferase</keyword>
<dbReference type="InterPro" id="IPR011712">
    <property type="entry name" value="Sig_transdc_His_kin_sub3_dim/P"/>
</dbReference>
<keyword evidence="5" id="KW-0472">Membrane</keyword>
<dbReference type="GO" id="GO:0016020">
    <property type="term" value="C:membrane"/>
    <property type="evidence" value="ECO:0007669"/>
    <property type="project" value="InterPro"/>
</dbReference>
<accession>A0A9X1LXM9</accession>
<keyword evidence="8" id="KW-1185">Reference proteome</keyword>
<gene>
    <name evidence="7" type="ORF">KEC57_16250</name>
</gene>
<dbReference type="Gene3D" id="3.30.565.10">
    <property type="entry name" value="Histidine kinase-like ATPase, C-terminal domain"/>
    <property type="match status" value="1"/>
</dbReference>
<dbReference type="InterPro" id="IPR005467">
    <property type="entry name" value="His_kinase_dom"/>
</dbReference>
<dbReference type="Gene3D" id="1.20.5.1930">
    <property type="match status" value="1"/>
</dbReference>
<feature type="transmembrane region" description="Helical" evidence="5">
    <location>
        <begin position="136"/>
        <end position="156"/>
    </location>
</feature>
<evidence type="ECO:0000313" key="7">
    <source>
        <dbReference type="EMBL" id="MCC2033737.1"/>
    </source>
</evidence>
<keyword evidence="2 7" id="KW-0418">Kinase</keyword>
<feature type="transmembrane region" description="Helical" evidence="5">
    <location>
        <begin position="57"/>
        <end position="79"/>
    </location>
</feature>
<evidence type="ECO:0000256" key="3">
    <source>
        <dbReference type="ARBA" id="ARBA00023012"/>
    </source>
</evidence>
<feature type="domain" description="Histidine kinase" evidence="6">
    <location>
        <begin position="229"/>
        <end position="439"/>
    </location>
</feature>
<dbReference type="GO" id="GO:0046983">
    <property type="term" value="F:protein dimerization activity"/>
    <property type="evidence" value="ECO:0007669"/>
    <property type="project" value="InterPro"/>
</dbReference>
<proteinExistence type="predicted"/>
<evidence type="ECO:0000313" key="8">
    <source>
        <dbReference type="Proteomes" id="UP001139354"/>
    </source>
</evidence>
<evidence type="ECO:0000256" key="4">
    <source>
        <dbReference type="SAM" id="Coils"/>
    </source>
</evidence>
<dbReference type="InterPro" id="IPR050482">
    <property type="entry name" value="Sensor_HK_TwoCompSys"/>
</dbReference>
<dbReference type="Pfam" id="PF02518">
    <property type="entry name" value="HATPase_c"/>
    <property type="match status" value="1"/>
</dbReference>
<keyword evidence="4" id="KW-0175">Coiled coil</keyword>
<dbReference type="GO" id="GO:0000155">
    <property type="term" value="F:phosphorelay sensor kinase activity"/>
    <property type="evidence" value="ECO:0007669"/>
    <property type="project" value="InterPro"/>
</dbReference>
<dbReference type="CDD" id="cd16917">
    <property type="entry name" value="HATPase_UhpB-NarQ-NarX-like"/>
    <property type="match status" value="1"/>
</dbReference>
<evidence type="ECO:0000256" key="2">
    <source>
        <dbReference type="ARBA" id="ARBA00022777"/>
    </source>
</evidence>
<reference evidence="7" key="1">
    <citation type="submission" date="2021-04" db="EMBL/GenBank/DDBJ databases">
        <title>Microbacterium tenobrionis sp. nov. and Microbacterium allomyrinae sp. nov., isolated from larvae of Tenobrio molitor and Allomyrina dichotoma, respectively.</title>
        <authorList>
            <person name="Lee S.D."/>
        </authorList>
    </citation>
    <scope>NUCLEOTIDE SEQUENCE</scope>
    <source>
        <strain evidence="7">BWT-G7</strain>
    </source>
</reference>
<organism evidence="7 8">
    <name type="scientific">Microbacterium allomyrinae</name>
    <dbReference type="NCBI Taxonomy" id="2830666"/>
    <lineage>
        <taxon>Bacteria</taxon>
        <taxon>Bacillati</taxon>
        <taxon>Actinomycetota</taxon>
        <taxon>Actinomycetes</taxon>
        <taxon>Micrococcales</taxon>
        <taxon>Microbacteriaceae</taxon>
        <taxon>Microbacterium</taxon>
    </lineage>
</organism>
<protein>
    <submittedName>
        <fullName evidence="7">Sensor histidine kinase</fullName>
    </submittedName>
</protein>
<dbReference type="InterPro" id="IPR003594">
    <property type="entry name" value="HATPase_dom"/>
</dbReference>
<name>A0A9X1LXM9_9MICO</name>
<dbReference type="Proteomes" id="UP001139354">
    <property type="component" value="Unassembled WGS sequence"/>
</dbReference>
<evidence type="ECO:0000256" key="5">
    <source>
        <dbReference type="SAM" id="Phobius"/>
    </source>
</evidence>
<evidence type="ECO:0000259" key="6">
    <source>
        <dbReference type="PROSITE" id="PS50109"/>
    </source>
</evidence>
<feature type="transmembrane region" description="Helical" evidence="5">
    <location>
        <begin position="162"/>
        <end position="184"/>
    </location>
</feature>
<dbReference type="PROSITE" id="PS50109">
    <property type="entry name" value="HIS_KIN"/>
    <property type="match status" value="1"/>
</dbReference>
<dbReference type="AlphaFoldDB" id="A0A9X1LXM9"/>
<keyword evidence="5" id="KW-1133">Transmembrane helix</keyword>
<dbReference type="PANTHER" id="PTHR24421">
    <property type="entry name" value="NITRATE/NITRITE SENSOR PROTEIN NARX-RELATED"/>
    <property type="match status" value="1"/>
</dbReference>
<dbReference type="InterPro" id="IPR017205">
    <property type="entry name" value="Sig_transdc_His_kinase_ChrS"/>
</dbReference>
<comment type="caution">
    <text evidence="7">The sequence shown here is derived from an EMBL/GenBank/DDBJ whole genome shotgun (WGS) entry which is preliminary data.</text>
</comment>
<evidence type="ECO:0000256" key="1">
    <source>
        <dbReference type="ARBA" id="ARBA00022679"/>
    </source>
</evidence>